<accession>A0A1V6ND05</accession>
<comment type="caution">
    <text evidence="2">The sequence shown here is derived from an EMBL/GenBank/DDBJ whole genome shotgun (WGS) entry which is preliminary data.</text>
</comment>
<dbReference type="PANTHER" id="PTHR42037">
    <property type="match status" value="1"/>
</dbReference>
<sequence length="512" mass="58144">MTADYIQHYAIGITNMNEKPELEIAPIGVGIPRLDPYRRLLARFYEPLFLLKALGQTRGEHTPEPTNSDACMERRRRFLRNLAYVCDFEKGGDSCTAIGLENCQTGYCFWVASNKDSDEIITFLNKALGVLRGANSLPTSDLAATESDLTQLCTDFAIRRIKLEHKNFQREAARCISRLRERATGTAEQIIDWLQIAMNFVDRTELCKFAYDHRVSVYIGKLTTEALQEESISGPAGMRSCFALARHHILRLAHHIRAPKELVADSCHLGHLLQAHNVRGADPLPSVPPPVRDSHTNLRGILNRMYSTDGEEKKTVEDGLLYLNRASFSNIFEHFMEQYTLPGTQVHAEVQVLEHFYRRRLSFVDGDKFVACSKPACLCCELYFRHHPARMVVPSSHCKVWTRWSPPLVKEFTKNSTAAREQKQIMSKITQALRDQIIDQVLRRTQMSQWHPDSRTCVTEVRPLDSFNLLEEQGKICKNGEFVADSLDSTEGESEELVEDIDSDDGGVSIKV</sequence>
<dbReference type="EMBL" id="MDYM01000011">
    <property type="protein sequence ID" value="OQD62618.1"/>
    <property type="molecule type" value="Genomic_DNA"/>
</dbReference>
<dbReference type="Proteomes" id="UP000191408">
    <property type="component" value="Unassembled WGS sequence"/>
</dbReference>
<organism evidence="2 3">
    <name type="scientific">Penicillium polonicum</name>
    <dbReference type="NCBI Taxonomy" id="60169"/>
    <lineage>
        <taxon>Eukaryota</taxon>
        <taxon>Fungi</taxon>
        <taxon>Dikarya</taxon>
        <taxon>Ascomycota</taxon>
        <taxon>Pezizomycotina</taxon>
        <taxon>Eurotiomycetes</taxon>
        <taxon>Eurotiomycetidae</taxon>
        <taxon>Eurotiales</taxon>
        <taxon>Aspergillaceae</taxon>
        <taxon>Penicillium</taxon>
    </lineage>
</organism>
<dbReference type="PANTHER" id="PTHR42037:SF1">
    <property type="match status" value="1"/>
</dbReference>
<evidence type="ECO:0000313" key="2">
    <source>
        <dbReference type="EMBL" id="OQD62618.1"/>
    </source>
</evidence>
<dbReference type="AlphaFoldDB" id="A0A1V6ND05"/>
<evidence type="ECO:0000313" key="3">
    <source>
        <dbReference type="Proteomes" id="UP000191408"/>
    </source>
</evidence>
<feature type="compositionally biased region" description="Acidic residues" evidence="1">
    <location>
        <begin position="488"/>
        <end position="505"/>
    </location>
</feature>
<protein>
    <submittedName>
        <fullName evidence="2">Uncharacterized protein</fullName>
    </submittedName>
</protein>
<dbReference type="STRING" id="60169.A0A1V6ND05"/>
<feature type="region of interest" description="Disordered" evidence="1">
    <location>
        <begin position="488"/>
        <end position="512"/>
    </location>
</feature>
<name>A0A1V6ND05_PENPO</name>
<dbReference type="InterPro" id="IPR027796">
    <property type="entry name" value="OTT_1508_deam-like"/>
</dbReference>
<keyword evidence="3" id="KW-1185">Reference proteome</keyword>
<proteinExistence type="predicted"/>
<dbReference type="Pfam" id="PF14441">
    <property type="entry name" value="OTT_1508_deam"/>
    <property type="match status" value="1"/>
</dbReference>
<dbReference type="OrthoDB" id="4851849at2759"/>
<gene>
    <name evidence="2" type="ORF">PENPOL_c011G01751</name>
</gene>
<evidence type="ECO:0000256" key="1">
    <source>
        <dbReference type="SAM" id="MobiDB-lite"/>
    </source>
</evidence>
<reference evidence="3" key="1">
    <citation type="journal article" date="2017" name="Nat. Microbiol.">
        <title>Global analysis of biosynthetic gene clusters reveals vast potential of secondary metabolite production in Penicillium species.</title>
        <authorList>
            <person name="Nielsen J.C."/>
            <person name="Grijseels S."/>
            <person name="Prigent S."/>
            <person name="Ji B."/>
            <person name="Dainat J."/>
            <person name="Nielsen K.F."/>
            <person name="Frisvad J.C."/>
            <person name="Workman M."/>
            <person name="Nielsen J."/>
        </authorList>
    </citation>
    <scope>NUCLEOTIDE SEQUENCE [LARGE SCALE GENOMIC DNA]</scope>
    <source>
        <strain evidence="3">IBT 4502</strain>
    </source>
</reference>